<proteinExistence type="predicted"/>
<dbReference type="AlphaFoldDB" id="A0A1Y0I4F1"/>
<name>A0A1Y0I4F1_9GAMM</name>
<gene>
    <name evidence="1" type="ORF">OLMES_0228</name>
</gene>
<accession>A0A1Y0I4F1</accession>
<sequence length="61" mass="6904">MCIPRVLSLVKGIVFVLRSFRDTTAKRMTANDNYLRLLLDIVDSLKGDKTLVISGHLWGQD</sequence>
<evidence type="ECO:0000313" key="1">
    <source>
        <dbReference type="EMBL" id="ARU54334.1"/>
    </source>
</evidence>
<reference evidence="1 2" key="1">
    <citation type="submission" date="2017-05" db="EMBL/GenBank/DDBJ databases">
        <title>Genomic insights into alkan degradation activity of Oleiphilus messinensis.</title>
        <authorList>
            <person name="Kozyavkin S.A."/>
            <person name="Slesarev A.I."/>
            <person name="Golyshin P.N."/>
            <person name="Korzhenkov A."/>
            <person name="Golyshina O.N."/>
            <person name="Toshchakov S.V."/>
        </authorList>
    </citation>
    <scope>NUCLEOTIDE SEQUENCE [LARGE SCALE GENOMIC DNA]</scope>
    <source>
        <strain evidence="1 2">ME102</strain>
    </source>
</reference>
<keyword evidence="2" id="KW-1185">Reference proteome</keyword>
<dbReference type="KEGG" id="ome:OLMES_0228"/>
<dbReference type="EMBL" id="CP021425">
    <property type="protein sequence ID" value="ARU54334.1"/>
    <property type="molecule type" value="Genomic_DNA"/>
</dbReference>
<dbReference type="Proteomes" id="UP000196027">
    <property type="component" value="Chromosome"/>
</dbReference>
<evidence type="ECO:0000313" key="2">
    <source>
        <dbReference type="Proteomes" id="UP000196027"/>
    </source>
</evidence>
<protein>
    <submittedName>
        <fullName evidence="1">Uncharacterized protein</fullName>
    </submittedName>
</protein>
<organism evidence="1 2">
    <name type="scientific">Oleiphilus messinensis</name>
    <dbReference type="NCBI Taxonomy" id="141451"/>
    <lineage>
        <taxon>Bacteria</taxon>
        <taxon>Pseudomonadati</taxon>
        <taxon>Pseudomonadota</taxon>
        <taxon>Gammaproteobacteria</taxon>
        <taxon>Oceanospirillales</taxon>
        <taxon>Oleiphilaceae</taxon>
        <taxon>Oleiphilus</taxon>
    </lineage>
</organism>